<dbReference type="InterPro" id="IPR026869">
    <property type="entry name" value="EgtC-like"/>
</dbReference>
<comment type="caution">
    <text evidence="4">The sequence shown here is derived from an EMBL/GenBank/DDBJ whole genome shotgun (WGS) entry which is preliminary data.</text>
</comment>
<dbReference type="PANTHER" id="PTHR43187">
    <property type="entry name" value="GLUTAMINE AMIDOTRANSFERASE DUG3-RELATED"/>
    <property type="match status" value="1"/>
</dbReference>
<keyword evidence="1 2" id="KW-0315">Glutamine amidotransferase</keyword>
<dbReference type="InterPro" id="IPR052373">
    <property type="entry name" value="Gamma-glu_amide_hydrolase"/>
</dbReference>
<dbReference type="InterPro" id="IPR029055">
    <property type="entry name" value="Ntn_hydrolases_N"/>
</dbReference>
<dbReference type="InterPro" id="IPR017808">
    <property type="entry name" value="EgtC"/>
</dbReference>
<dbReference type="Proteomes" id="UP000306985">
    <property type="component" value="Unassembled WGS sequence"/>
</dbReference>
<evidence type="ECO:0000313" key="4">
    <source>
        <dbReference type="EMBL" id="TKV58647.1"/>
    </source>
</evidence>
<dbReference type="Pfam" id="PF13230">
    <property type="entry name" value="GATase_4"/>
    <property type="match status" value="1"/>
</dbReference>
<dbReference type="HAMAP" id="MF_02036">
    <property type="entry name" value="EgtC"/>
    <property type="match status" value="1"/>
</dbReference>
<comment type="catalytic activity">
    <reaction evidence="2">
        <text>gamma-L-glutamyl-hercynylcysteine S-oxide + H2O = S-(hercyn-2-yl)-L-cysteine S-oxide + L-glutamate</text>
        <dbReference type="Rhea" id="RHEA:42684"/>
        <dbReference type="ChEBI" id="CHEBI:15377"/>
        <dbReference type="ChEBI" id="CHEBI:29985"/>
        <dbReference type="ChEBI" id="CHEBI:82703"/>
        <dbReference type="ChEBI" id="CHEBI:82706"/>
        <dbReference type="EC" id="3.5.1.118"/>
    </reaction>
</comment>
<reference evidence="4 5" key="1">
    <citation type="submission" date="2019-05" db="EMBL/GenBank/DDBJ databases">
        <title>Nakamurella sp. N5BH11, whole genome shotgun sequence.</title>
        <authorList>
            <person name="Tuo L."/>
        </authorList>
    </citation>
    <scope>NUCLEOTIDE SEQUENCE [LARGE SCALE GENOMIC DNA]</scope>
    <source>
        <strain evidence="4 5">N5BH11</strain>
    </source>
</reference>
<evidence type="ECO:0000259" key="3">
    <source>
        <dbReference type="PROSITE" id="PS51278"/>
    </source>
</evidence>
<dbReference type="GO" id="GO:0052699">
    <property type="term" value="P:ergothioneine biosynthetic process"/>
    <property type="evidence" value="ECO:0007669"/>
    <property type="project" value="UniProtKB-UniRule"/>
</dbReference>
<keyword evidence="5" id="KW-1185">Reference proteome</keyword>
<evidence type="ECO:0000256" key="2">
    <source>
        <dbReference type="HAMAP-Rule" id="MF_02036"/>
    </source>
</evidence>
<protein>
    <recommendedName>
        <fullName evidence="2">Gamma-glutamyl-hercynylcysteine sulfoxide hydrolase</fullName>
        <ecNumber evidence="2">3.5.1.118</ecNumber>
    </recommendedName>
    <alternativeName>
        <fullName evidence="2">Gamma-glutamyl hercynylcysteine S-oxide hydrolase</fullName>
    </alternativeName>
</protein>
<dbReference type="Gene3D" id="3.60.20.10">
    <property type="entry name" value="Glutamine Phosphoribosylpyrophosphate, subunit 1, domain 1"/>
    <property type="match status" value="1"/>
</dbReference>
<comment type="function">
    <text evidence="2">Catalyzes the hydrolysis of the gamma-glutamyl amide bond of hercynyl-gamma-L-glutamyl-L-cysteine sulfoxide to produce hercynylcysteine sulfoxide, a step in the biosynthesis pathway of ergothioneine.</text>
</comment>
<evidence type="ECO:0000313" key="5">
    <source>
        <dbReference type="Proteomes" id="UP000306985"/>
    </source>
</evidence>
<dbReference type="GO" id="GO:0016811">
    <property type="term" value="F:hydrolase activity, acting on carbon-nitrogen (but not peptide) bonds, in linear amides"/>
    <property type="evidence" value="ECO:0007669"/>
    <property type="project" value="UniProtKB-UniRule"/>
</dbReference>
<accession>A0A4U6QEH6</accession>
<evidence type="ECO:0000256" key="1">
    <source>
        <dbReference type="ARBA" id="ARBA00022962"/>
    </source>
</evidence>
<dbReference type="OrthoDB" id="9804310at2"/>
<keyword evidence="2" id="KW-0378">Hydrolase</keyword>
<dbReference type="InterPro" id="IPR032889">
    <property type="entry name" value="EgtC_Actinobacteria"/>
</dbReference>
<dbReference type="CDD" id="cd01908">
    <property type="entry name" value="YafJ"/>
    <property type="match status" value="1"/>
</dbReference>
<feature type="domain" description="Glutamine amidotransferase type-2" evidence="3">
    <location>
        <begin position="2"/>
        <end position="245"/>
    </location>
</feature>
<dbReference type="SUPFAM" id="SSF56235">
    <property type="entry name" value="N-terminal nucleophile aminohydrolases (Ntn hydrolases)"/>
    <property type="match status" value="1"/>
</dbReference>
<dbReference type="AlphaFoldDB" id="A0A4U6QEH6"/>
<dbReference type="EC" id="3.5.1.118" evidence="2"/>
<dbReference type="InterPro" id="IPR017932">
    <property type="entry name" value="GATase_2_dom"/>
</dbReference>
<dbReference type="PROSITE" id="PS51278">
    <property type="entry name" value="GATASE_TYPE_2"/>
    <property type="match status" value="1"/>
</dbReference>
<dbReference type="RefSeq" id="WP_137450308.1">
    <property type="nucleotide sequence ID" value="NZ_SZZH01000003.1"/>
</dbReference>
<dbReference type="EMBL" id="SZZH01000003">
    <property type="protein sequence ID" value="TKV58647.1"/>
    <property type="molecule type" value="Genomic_DNA"/>
</dbReference>
<comment type="pathway">
    <text evidence="2">Amino-acid biosynthesis; ergothioneine biosynthesis.</text>
</comment>
<dbReference type="UniPathway" id="UPA01014"/>
<dbReference type="NCBIfam" id="TIGR03442">
    <property type="entry name" value="ergothioneine biosynthesis protein EgtC"/>
    <property type="match status" value="1"/>
</dbReference>
<proteinExistence type="inferred from homology"/>
<dbReference type="PANTHER" id="PTHR43187:SF2">
    <property type="entry name" value="GAMMA-GLUTAMYL-HERCYNYLCYSTEINE SULFOXIDE HYDROLASE"/>
    <property type="match status" value="1"/>
</dbReference>
<organism evidence="4 5">
    <name type="scientific">Nakamurella flava</name>
    <dbReference type="NCBI Taxonomy" id="2576308"/>
    <lineage>
        <taxon>Bacteria</taxon>
        <taxon>Bacillati</taxon>
        <taxon>Actinomycetota</taxon>
        <taxon>Actinomycetes</taxon>
        <taxon>Nakamurellales</taxon>
        <taxon>Nakamurellaceae</taxon>
        <taxon>Nakamurella</taxon>
    </lineage>
</organism>
<sequence length="245" mass="25324">MCRHLAYLGAPIGLADLLVGPPHSLYRQSWAPRRQTSGVVNADGFGVGWYVEGDPVPARHRAAGPIWADETFVDLARVVRTSAVLAAVRSATPGMAPGIGAAAPFRDGTWLFSHNGAVSGWPQVASRLAWGLDPGSVATADAATDSALLWVRLRELLRSGKAPDAAVQEIVGVVAEAGGGTVNLLLTDGHRIVASAVGASLSWRADDHGVVVASEPFDDGPGWSDVPDGSLLTATVDGVDVRALA</sequence>
<name>A0A4U6QEH6_9ACTN</name>
<gene>
    <name evidence="2 4" type="primary">egtC</name>
    <name evidence="4" type="ORF">FDO65_14065</name>
</gene>